<dbReference type="Proteomes" id="UP000014680">
    <property type="component" value="Unassembled WGS sequence"/>
</dbReference>
<protein>
    <recommendedName>
        <fullName evidence="7">Profilin</fullName>
    </recommendedName>
</protein>
<dbReference type="SMART" id="SM00392">
    <property type="entry name" value="PROF"/>
    <property type="match status" value="1"/>
</dbReference>
<dbReference type="InterPro" id="IPR036140">
    <property type="entry name" value="PFN_sf"/>
</dbReference>
<dbReference type="PANTHER" id="PTHR11604">
    <property type="entry name" value="PROFILIN"/>
    <property type="match status" value="1"/>
</dbReference>
<name>A0A0A1UDL1_ENTIV</name>
<dbReference type="VEuPathDB" id="AmoebaDB:EIN_398260"/>
<comment type="subcellular location">
    <subcellularLocation>
        <location evidence="1">Cytoplasm</location>
        <location evidence="1">Cytoskeleton</location>
    </subcellularLocation>
</comment>
<organism evidence="8 9">
    <name type="scientific">Entamoeba invadens IP1</name>
    <dbReference type="NCBI Taxonomy" id="370355"/>
    <lineage>
        <taxon>Eukaryota</taxon>
        <taxon>Amoebozoa</taxon>
        <taxon>Evosea</taxon>
        <taxon>Archamoebae</taxon>
        <taxon>Mastigamoebida</taxon>
        <taxon>Entamoebidae</taxon>
        <taxon>Entamoeba</taxon>
    </lineage>
</organism>
<evidence type="ECO:0000256" key="2">
    <source>
        <dbReference type="ARBA" id="ARBA00010058"/>
    </source>
</evidence>
<keyword evidence="5" id="KW-0206">Cytoskeleton</keyword>
<proteinExistence type="inferred from homology"/>
<dbReference type="SUPFAM" id="SSF55770">
    <property type="entry name" value="Profilin (actin-binding protein)"/>
    <property type="match status" value="1"/>
</dbReference>
<evidence type="ECO:0000313" key="8">
    <source>
        <dbReference type="EMBL" id="ELP91896.1"/>
    </source>
</evidence>
<dbReference type="RefSeq" id="XP_004258667.1">
    <property type="nucleotide sequence ID" value="XM_004258619.1"/>
</dbReference>
<keyword evidence="4 7" id="KW-0009">Actin-binding</keyword>
<evidence type="ECO:0000256" key="3">
    <source>
        <dbReference type="ARBA" id="ARBA00022490"/>
    </source>
</evidence>
<dbReference type="GO" id="GO:0005856">
    <property type="term" value="C:cytoskeleton"/>
    <property type="evidence" value="ECO:0007669"/>
    <property type="project" value="UniProtKB-SubCell"/>
</dbReference>
<dbReference type="InterPro" id="IPR005455">
    <property type="entry name" value="PFN_euk"/>
</dbReference>
<evidence type="ECO:0000256" key="5">
    <source>
        <dbReference type="ARBA" id="ARBA00023212"/>
    </source>
</evidence>
<dbReference type="PANTHER" id="PTHR11604:SF0">
    <property type="entry name" value="PROFILIN"/>
    <property type="match status" value="1"/>
</dbReference>
<dbReference type="EMBL" id="KB206411">
    <property type="protein sequence ID" value="ELP91896.1"/>
    <property type="molecule type" value="Genomic_DNA"/>
</dbReference>
<evidence type="ECO:0000256" key="6">
    <source>
        <dbReference type="ARBA" id="ARBA00025549"/>
    </source>
</evidence>
<dbReference type="AlphaFoldDB" id="A0A0A1UDL1"/>
<accession>A0A0A1UDL1</accession>
<evidence type="ECO:0000256" key="4">
    <source>
        <dbReference type="ARBA" id="ARBA00023203"/>
    </source>
</evidence>
<dbReference type="InterPro" id="IPR048278">
    <property type="entry name" value="PFN"/>
</dbReference>
<dbReference type="Gene3D" id="3.30.450.30">
    <property type="entry name" value="Dynein light chain 2a, cytoplasmic"/>
    <property type="match status" value="1"/>
</dbReference>
<dbReference type="OrthoDB" id="421374at2759"/>
<dbReference type="GeneID" id="14890827"/>
<dbReference type="KEGG" id="eiv:EIN_398260"/>
<dbReference type="Pfam" id="PF00235">
    <property type="entry name" value="Profilin"/>
    <property type="match status" value="1"/>
</dbReference>
<dbReference type="OMA" id="YICLYAE"/>
<keyword evidence="3" id="KW-0963">Cytoplasm</keyword>
<comment type="function">
    <text evidence="6">Binds to actin and affects the structure of the cytoskeleton. At high concentrations, profilin prevents the polymerization of actin, whereas it enhances it at low concentrations. By binding to PIP2, it inhibits the formation of IP3 and DG.</text>
</comment>
<evidence type="ECO:0000256" key="1">
    <source>
        <dbReference type="ARBA" id="ARBA00004245"/>
    </source>
</evidence>
<evidence type="ECO:0000313" key="9">
    <source>
        <dbReference type="Proteomes" id="UP000014680"/>
    </source>
</evidence>
<dbReference type="GO" id="GO:0005938">
    <property type="term" value="C:cell cortex"/>
    <property type="evidence" value="ECO:0007669"/>
    <property type="project" value="TreeGrafter"/>
</dbReference>
<sequence length="131" mass="14433">MSGTWQEYVDVELIGSGYCKSAVIIGMDGNENAVSLHCHLEKSEIANLISLFGDVKKRNVGGKIKLKGAECTLQFANERTLHAVTLKEDEGFVVVKTKQVIIVASYADYMTQDQCSLVVEKLADYLILKGF</sequence>
<comment type="similarity">
    <text evidence="2 7">Belongs to the profilin family.</text>
</comment>
<dbReference type="GO" id="GO:0003785">
    <property type="term" value="F:actin monomer binding"/>
    <property type="evidence" value="ECO:0007669"/>
    <property type="project" value="TreeGrafter"/>
</dbReference>
<dbReference type="PRINTS" id="PR00392">
    <property type="entry name" value="PROFILIN"/>
</dbReference>
<evidence type="ECO:0000256" key="7">
    <source>
        <dbReference type="RuleBase" id="RU003909"/>
    </source>
</evidence>
<gene>
    <name evidence="8" type="ORF">EIN_398260</name>
</gene>
<keyword evidence="9" id="KW-1185">Reference proteome</keyword>
<reference evidence="8 9" key="1">
    <citation type="submission" date="2012-10" db="EMBL/GenBank/DDBJ databases">
        <authorList>
            <person name="Zafar N."/>
            <person name="Inman J."/>
            <person name="Hall N."/>
            <person name="Lorenzi H."/>
            <person name="Caler E."/>
        </authorList>
    </citation>
    <scope>NUCLEOTIDE SEQUENCE [LARGE SCALE GENOMIC DNA]</scope>
    <source>
        <strain evidence="8 9">IP1</strain>
    </source>
</reference>